<proteinExistence type="predicted"/>
<dbReference type="Gene3D" id="3.50.50.60">
    <property type="entry name" value="FAD/NAD(P)-binding domain"/>
    <property type="match status" value="1"/>
</dbReference>
<evidence type="ECO:0000313" key="2">
    <source>
        <dbReference type="Proteomes" id="UP000184406"/>
    </source>
</evidence>
<dbReference type="InterPro" id="IPR036188">
    <property type="entry name" value="FAD/NAD-bd_sf"/>
</dbReference>
<dbReference type="PANTHER" id="PTHR42685:SF22">
    <property type="entry name" value="CONDITIONED MEDIUM FACTOR RECEPTOR 1"/>
    <property type="match status" value="1"/>
</dbReference>
<dbReference type="InterPro" id="IPR050407">
    <property type="entry name" value="Geranylgeranyl_reductase"/>
</dbReference>
<organism evidence="1 2">
    <name type="scientific">Arenibacter palladensis</name>
    <dbReference type="NCBI Taxonomy" id="237373"/>
    <lineage>
        <taxon>Bacteria</taxon>
        <taxon>Pseudomonadati</taxon>
        <taxon>Bacteroidota</taxon>
        <taxon>Flavobacteriia</taxon>
        <taxon>Flavobacteriales</taxon>
        <taxon>Flavobacteriaceae</taxon>
        <taxon>Arenibacter</taxon>
    </lineage>
</organism>
<dbReference type="PANTHER" id="PTHR42685">
    <property type="entry name" value="GERANYLGERANYL DIPHOSPHATE REDUCTASE"/>
    <property type="match status" value="1"/>
</dbReference>
<reference evidence="2" key="1">
    <citation type="submission" date="2016-11" db="EMBL/GenBank/DDBJ databases">
        <authorList>
            <person name="Varghese N."/>
            <person name="Submissions S."/>
        </authorList>
    </citation>
    <scope>NUCLEOTIDE SEQUENCE [LARGE SCALE GENOMIC DNA]</scope>
    <source>
        <strain evidence="2">DSM 17539</strain>
    </source>
</reference>
<dbReference type="OrthoDB" id="1142316at2"/>
<sequence length="373" mass="42118">MDNFDVIIVGGGLAGLTAAIHLRRENYDVAVFESKPYPHHKVCGEYISNEVKPYLEFLGVSLPRTFQFNEMLLSIEQGKALKANLPLGGFGLSRYTFDHLLYQRALELGVNVFVNSVNSIRFENDIFRVGLESGQEYTSKFVIGAYGKRDVLDKDLGRYFIQKKSPWLAVKTHYKLDSFPDNLVAIHNFRGGYGGLSKTESGAVNFCYLVSYDSFKKEKGIAGFNQNIIARNPYLNKFLNDAEMLFEQPLTIGQISFHKKKAVENHVIMCGDTAGLIHPLCGNGMAMAIHSAKIASEAINSYFKTGLWNRSQLEMEYETQWKHLFAKRLWMGRQLQAILLNPRLSNLSMGILANSPYIVNKLIKNTHGQIIQN</sequence>
<protein>
    <submittedName>
        <fullName evidence="1">Dehydrogenase (Flavoprotein)</fullName>
    </submittedName>
</protein>
<accession>A0A1M4Z7E6</accession>
<dbReference type="Pfam" id="PF13450">
    <property type="entry name" value="NAD_binding_8"/>
    <property type="match status" value="1"/>
</dbReference>
<dbReference type="SUPFAM" id="SSF51905">
    <property type="entry name" value="FAD/NAD(P)-binding domain"/>
    <property type="match status" value="1"/>
</dbReference>
<evidence type="ECO:0000313" key="1">
    <source>
        <dbReference type="EMBL" id="SHF13707.1"/>
    </source>
</evidence>
<dbReference type="PRINTS" id="PR00420">
    <property type="entry name" value="RNGMNOXGNASE"/>
</dbReference>
<name>A0A1M4Z7E6_9FLAO</name>
<dbReference type="EMBL" id="FQUX01000002">
    <property type="protein sequence ID" value="SHF13707.1"/>
    <property type="molecule type" value="Genomic_DNA"/>
</dbReference>
<gene>
    <name evidence="1" type="ORF">SAMN03080594_102716</name>
</gene>
<keyword evidence="2" id="KW-1185">Reference proteome</keyword>
<dbReference type="Proteomes" id="UP000184406">
    <property type="component" value="Unassembled WGS sequence"/>
</dbReference>
<dbReference type="RefSeq" id="WP_072861510.1">
    <property type="nucleotide sequence ID" value="NZ_FQUX01000002.1"/>
</dbReference>
<dbReference type="AlphaFoldDB" id="A0A1M4Z7E6"/>